<gene>
    <name evidence="10" type="ORF">AB205_0001390</name>
</gene>
<dbReference type="Proteomes" id="UP000228934">
    <property type="component" value="Unassembled WGS sequence"/>
</dbReference>
<dbReference type="Pfam" id="PF00096">
    <property type="entry name" value="zf-C2H2"/>
    <property type="match status" value="2"/>
</dbReference>
<dbReference type="PANTHER" id="PTHR23226:SF416">
    <property type="entry name" value="FI01424P"/>
    <property type="match status" value="1"/>
</dbReference>
<dbReference type="GO" id="GO:0000978">
    <property type="term" value="F:RNA polymerase II cis-regulatory region sequence-specific DNA binding"/>
    <property type="evidence" value="ECO:0007669"/>
    <property type="project" value="TreeGrafter"/>
</dbReference>
<feature type="domain" description="C2H2-type" evidence="9">
    <location>
        <begin position="4"/>
        <end position="31"/>
    </location>
</feature>
<evidence type="ECO:0000256" key="7">
    <source>
        <dbReference type="ARBA" id="ARBA00023242"/>
    </source>
</evidence>
<feature type="non-terminal residue" evidence="10">
    <location>
        <position position="87"/>
    </location>
</feature>
<comment type="subcellular location">
    <subcellularLocation>
        <location evidence="1">Nucleus</location>
    </subcellularLocation>
</comment>
<dbReference type="GO" id="GO:0008270">
    <property type="term" value="F:zinc ion binding"/>
    <property type="evidence" value="ECO:0007669"/>
    <property type="project" value="UniProtKB-KW"/>
</dbReference>
<dbReference type="PANTHER" id="PTHR23226">
    <property type="entry name" value="ZINC FINGER AND SCAN DOMAIN-CONTAINING"/>
    <property type="match status" value="1"/>
</dbReference>
<dbReference type="OrthoDB" id="8922241at2759"/>
<evidence type="ECO:0000256" key="1">
    <source>
        <dbReference type="ARBA" id="ARBA00004123"/>
    </source>
</evidence>
<evidence type="ECO:0000256" key="2">
    <source>
        <dbReference type="ARBA" id="ARBA00022723"/>
    </source>
</evidence>
<dbReference type="FunFam" id="3.30.160.60:FF:000038">
    <property type="entry name" value="Zinc finger protein 624"/>
    <property type="match status" value="1"/>
</dbReference>
<sequence>MHSFSCSECRKCFNEKEKLLTHQKIHPGGHPYSCSECGKYFTLKSNLRTHQKRHTELTRGSIPMLVQSAIKASWSEEALQYTRKFTR</sequence>
<evidence type="ECO:0000256" key="6">
    <source>
        <dbReference type="ARBA" id="ARBA00023125"/>
    </source>
</evidence>
<proteinExistence type="predicted"/>
<dbReference type="EMBL" id="KV922777">
    <property type="protein sequence ID" value="PIO40373.1"/>
    <property type="molecule type" value="Genomic_DNA"/>
</dbReference>
<name>A0A2G9SLL1_AQUCT</name>
<dbReference type="SUPFAM" id="SSF57667">
    <property type="entry name" value="beta-beta-alpha zinc fingers"/>
    <property type="match status" value="1"/>
</dbReference>
<keyword evidence="6" id="KW-0238">DNA-binding</keyword>
<keyword evidence="11" id="KW-1185">Reference proteome</keyword>
<evidence type="ECO:0000256" key="8">
    <source>
        <dbReference type="PROSITE-ProRule" id="PRU00042"/>
    </source>
</evidence>
<keyword evidence="4 8" id="KW-0863">Zinc-finger</keyword>
<evidence type="ECO:0000313" key="10">
    <source>
        <dbReference type="EMBL" id="PIO40373.1"/>
    </source>
</evidence>
<dbReference type="SMART" id="SM00355">
    <property type="entry name" value="ZnF_C2H2"/>
    <property type="match status" value="2"/>
</dbReference>
<keyword evidence="7" id="KW-0539">Nucleus</keyword>
<dbReference type="GO" id="GO:0000981">
    <property type="term" value="F:DNA-binding transcription factor activity, RNA polymerase II-specific"/>
    <property type="evidence" value="ECO:0007669"/>
    <property type="project" value="TreeGrafter"/>
</dbReference>
<dbReference type="AlphaFoldDB" id="A0A2G9SLL1"/>
<evidence type="ECO:0000256" key="3">
    <source>
        <dbReference type="ARBA" id="ARBA00022737"/>
    </source>
</evidence>
<keyword evidence="2" id="KW-0479">Metal-binding</keyword>
<dbReference type="GO" id="GO:0005634">
    <property type="term" value="C:nucleus"/>
    <property type="evidence" value="ECO:0007669"/>
    <property type="project" value="UniProtKB-SubCell"/>
</dbReference>
<dbReference type="FunFam" id="3.30.160.60:FF:000575">
    <property type="entry name" value="Zinc finger protein OZF"/>
    <property type="match status" value="1"/>
</dbReference>
<feature type="domain" description="C2H2-type" evidence="9">
    <location>
        <begin position="32"/>
        <end position="59"/>
    </location>
</feature>
<protein>
    <recommendedName>
        <fullName evidence="9">C2H2-type domain-containing protein</fullName>
    </recommendedName>
</protein>
<evidence type="ECO:0000256" key="4">
    <source>
        <dbReference type="ARBA" id="ARBA00022771"/>
    </source>
</evidence>
<reference evidence="11" key="1">
    <citation type="journal article" date="2017" name="Nat. Commun.">
        <title>The North American bullfrog draft genome provides insight into hormonal regulation of long noncoding RNA.</title>
        <authorList>
            <person name="Hammond S.A."/>
            <person name="Warren R.L."/>
            <person name="Vandervalk B.P."/>
            <person name="Kucuk E."/>
            <person name="Khan H."/>
            <person name="Gibb E.A."/>
            <person name="Pandoh P."/>
            <person name="Kirk H."/>
            <person name="Zhao Y."/>
            <person name="Jones M."/>
            <person name="Mungall A.J."/>
            <person name="Coope R."/>
            <person name="Pleasance S."/>
            <person name="Moore R.A."/>
            <person name="Holt R.A."/>
            <person name="Round J.M."/>
            <person name="Ohora S."/>
            <person name="Walle B.V."/>
            <person name="Veldhoen N."/>
            <person name="Helbing C.C."/>
            <person name="Birol I."/>
        </authorList>
    </citation>
    <scope>NUCLEOTIDE SEQUENCE [LARGE SCALE GENOMIC DNA]</scope>
</reference>
<keyword evidence="5" id="KW-0862">Zinc</keyword>
<accession>A0A2G9SLL1</accession>
<dbReference type="Gene3D" id="3.30.160.60">
    <property type="entry name" value="Classic Zinc Finger"/>
    <property type="match status" value="2"/>
</dbReference>
<organism evidence="10 11">
    <name type="scientific">Aquarana catesbeiana</name>
    <name type="common">American bullfrog</name>
    <name type="synonym">Rana catesbeiana</name>
    <dbReference type="NCBI Taxonomy" id="8400"/>
    <lineage>
        <taxon>Eukaryota</taxon>
        <taxon>Metazoa</taxon>
        <taxon>Chordata</taxon>
        <taxon>Craniata</taxon>
        <taxon>Vertebrata</taxon>
        <taxon>Euteleostomi</taxon>
        <taxon>Amphibia</taxon>
        <taxon>Batrachia</taxon>
        <taxon>Anura</taxon>
        <taxon>Neobatrachia</taxon>
        <taxon>Ranoidea</taxon>
        <taxon>Ranidae</taxon>
        <taxon>Aquarana</taxon>
    </lineage>
</organism>
<evidence type="ECO:0000259" key="9">
    <source>
        <dbReference type="PROSITE" id="PS50157"/>
    </source>
</evidence>
<dbReference type="PROSITE" id="PS50157">
    <property type="entry name" value="ZINC_FINGER_C2H2_2"/>
    <property type="match status" value="2"/>
</dbReference>
<dbReference type="InterPro" id="IPR013087">
    <property type="entry name" value="Znf_C2H2_type"/>
</dbReference>
<dbReference type="PROSITE" id="PS00028">
    <property type="entry name" value="ZINC_FINGER_C2H2_1"/>
    <property type="match status" value="2"/>
</dbReference>
<evidence type="ECO:0000313" key="11">
    <source>
        <dbReference type="Proteomes" id="UP000228934"/>
    </source>
</evidence>
<evidence type="ECO:0000256" key="5">
    <source>
        <dbReference type="ARBA" id="ARBA00022833"/>
    </source>
</evidence>
<keyword evidence="3" id="KW-0677">Repeat</keyword>
<dbReference type="InterPro" id="IPR036236">
    <property type="entry name" value="Znf_C2H2_sf"/>
</dbReference>